<accession>A0A835CFL4</accession>
<keyword evidence="2" id="KW-1185">Reference proteome</keyword>
<evidence type="ECO:0000313" key="2">
    <source>
        <dbReference type="Proteomes" id="UP000634136"/>
    </source>
</evidence>
<dbReference type="Proteomes" id="UP000634136">
    <property type="component" value="Unassembled WGS sequence"/>
</dbReference>
<comment type="caution">
    <text evidence="1">The sequence shown here is derived from an EMBL/GenBank/DDBJ whole genome shotgun (WGS) entry which is preliminary data.</text>
</comment>
<organism evidence="1 2">
    <name type="scientific">Senna tora</name>
    <dbReference type="NCBI Taxonomy" id="362788"/>
    <lineage>
        <taxon>Eukaryota</taxon>
        <taxon>Viridiplantae</taxon>
        <taxon>Streptophyta</taxon>
        <taxon>Embryophyta</taxon>
        <taxon>Tracheophyta</taxon>
        <taxon>Spermatophyta</taxon>
        <taxon>Magnoliopsida</taxon>
        <taxon>eudicotyledons</taxon>
        <taxon>Gunneridae</taxon>
        <taxon>Pentapetalae</taxon>
        <taxon>rosids</taxon>
        <taxon>fabids</taxon>
        <taxon>Fabales</taxon>
        <taxon>Fabaceae</taxon>
        <taxon>Caesalpinioideae</taxon>
        <taxon>Cassia clade</taxon>
        <taxon>Senna</taxon>
    </lineage>
</organism>
<protein>
    <submittedName>
        <fullName evidence="1">Uncharacterized protein</fullName>
    </submittedName>
</protein>
<reference evidence="1" key="1">
    <citation type="submission" date="2020-09" db="EMBL/GenBank/DDBJ databases">
        <title>Genome-Enabled Discovery of Anthraquinone Biosynthesis in Senna tora.</title>
        <authorList>
            <person name="Kang S.-H."/>
            <person name="Pandey R.P."/>
            <person name="Lee C.-M."/>
            <person name="Sim J.-S."/>
            <person name="Jeong J.-T."/>
            <person name="Choi B.-S."/>
            <person name="Jung M."/>
            <person name="Ginzburg D."/>
            <person name="Zhao K."/>
            <person name="Won S.Y."/>
            <person name="Oh T.-J."/>
            <person name="Yu Y."/>
            <person name="Kim N.-H."/>
            <person name="Lee O.R."/>
            <person name="Lee T.-H."/>
            <person name="Bashyal P."/>
            <person name="Kim T.-S."/>
            <person name="Lee W.-H."/>
            <person name="Kawkins C."/>
            <person name="Kim C.-K."/>
            <person name="Kim J.S."/>
            <person name="Ahn B.O."/>
            <person name="Rhee S.Y."/>
            <person name="Sohng J.K."/>
        </authorList>
    </citation>
    <scope>NUCLEOTIDE SEQUENCE</scope>
    <source>
        <tissue evidence="1">Leaf</tissue>
    </source>
</reference>
<gene>
    <name evidence="1" type="ORF">G2W53_007357</name>
</gene>
<name>A0A835CFL4_9FABA</name>
<dbReference type="AlphaFoldDB" id="A0A835CFL4"/>
<sequence length="93" mass="11470">MEMCVNRNEGEARVWVLDYWEEFKKCKEVEERYKMQGRLLKKSLDAAKNREKELEKMIGKLRIESHELVEEKLPNRFLYFFLRLLSNIQRFLQ</sequence>
<proteinExistence type="predicted"/>
<evidence type="ECO:0000313" key="1">
    <source>
        <dbReference type="EMBL" id="KAF7838875.1"/>
    </source>
</evidence>
<dbReference type="EMBL" id="JAAIUW010000003">
    <property type="protein sequence ID" value="KAF7838875.1"/>
    <property type="molecule type" value="Genomic_DNA"/>
</dbReference>